<accession>A0AAX3Y8W8</accession>
<evidence type="ECO:0000313" key="4">
    <source>
        <dbReference type="EMBL" id="MCZ4589988.1"/>
    </source>
</evidence>
<reference evidence="5" key="2">
    <citation type="submission" date="2023-07" db="EMBL/GenBank/DDBJ databases">
        <title>Genomic analysis of Rhodococcus opacus VOC-14 with glycol ethers degradation activity.</title>
        <authorList>
            <person name="Narkevich D.A."/>
            <person name="Hlushen A.M."/>
            <person name="Akhremchuk A.E."/>
            <person name="Sikolenko M.A."/>
            <person name="Valentovich L.N."/>
        </authorList>
    </citation>
    <scope>NUCLEOTIDE SEQUENCE</scope>
    <source>
        <strain evidence="5">VOC-14</strain>
    </source>
</reference>
<gene>
    <name evidence="4" type="ORF">O4328_41250</name>
    <name evidence="5" type="ORF">Q5707_21395</name>
</gene>
<dbReference type="GO" id="GO:0004497">
    <property type="term" value="F:monooxygenase activity"/>
    <property type="evidence" value="ECO:0007669"/>
    <property type="project" value="UniProtKB-KW"/>
</dbReference>
<evidence type="ECO:0000313" key="5">
    <source>
        <dbReference type="EMBL" id="WLF44513.1"/>
    </source>
</evidence>
<keyword evidence="6" id="KW-1185">Reference proteome</keyword>
<name>A0AAX3Y8W8_RHOOP</name>
<feature type="domain" description="FAD-binding" evidence="3">
    <location>
        <begin position="10"/>
        <end position="347"/>
    </location>
</feature>
<evidence type="ECO:0000313" key="6">
    <source>
        <dbReference type="Proteomes" id="UP001066327"/>
    </source>
</evidence>
<dbReference type="Gene3D" id="3.50.50.60">
    <property type="entry name" value="FAD/NAD(P)-binding domain"/>
    <property type="match status" value="1"/>
</dbReference>
<dbReference type="Pfam" id="PF01494">
    <property type="entry name" value="FAD_binding_3"/>
    <property type="match status" value="1"/>
</dbReference>
<protein>
    <submittedName>
        <fullName evidence="5">FAD-dependent monooxygenase</fullName>
    </submittedName>
</protein>
<organism evidence="5 7">
    <name type="scientific">Rhodococcus opacus</name>
    <name type="common">Nocardia opaca</name>
    <dbReference type="NCBI Taxonomy" id="37919"/>
    <lineage>
        <taxon>Bacteria</taxon>
        <taxon>Bacillati</taxon>
        <taxon>Actinomycetota</taxon>
        <taxon>Actinomycetes</taxon>
        <taxon>Mycobacteriales</taxon>
        <taxon>Nocardiaceae</taxon>
        <taxon>Rhodococcus</taxon>
    </lineage>
</organism>
<dbReference type="PRINTS" id="PR00420">
    <property type="entry name" value="RNGMNOXGNASE"/>
</dbReference>
<dbReference type="EMBL" id="CP130953">
    <property type="protein sequence ID" value="WLF44513.1"/>
    <property type="molecule type" value="Genomic_DNA"/>
</dbReference>
<dbReference type="InterPro" id="IPR002938">
    <property type="entry name" value="FAD-bd"/>
</dbReference>
<evidence type="ECO:0000313" key="7">
    <source>
        <dbReference type="Proteomes" id="UP001231166"/>
    </source>
</evidence>
<dbReference type="Proteomes" id="UP001231166">
    <property type="component" value="Chromosome"/>
</dbReference>
<dbReference type="PANTHER" id="PTHR13789">
    <property type="entry name" value="MONOOXYGENASE"/>
    <property type="match status" value="1"/>
</dbReference>
<reference evidence="4" key="1">
    <citation type="submission" date="2022-12" db="EMBL/GenBank/DDBJ databases">
        <authorList>
            <person name="Krivoruchko A.V."/>
            <person name="Elkin A."/>
        </authorList>
    </citation>
    <scope>NUCLEOTIDE SEQUENCE</scope>
    <source>
        <strain evidence="4">IEGM 249</strain>
    </source>
</reference>
<dbReference type="PANTHER" id="PTHR13789:SF309">
    <property type="entry name" value="PUTATIVE (AFU_ORTHOLOGUE AFUA_6G14510)-RELATED"/>
    <property type="match status" value="1"/>
</dbReference>
<evidence type="ECO:0000256" key="2">
    <source>
        <dbReference type="ARBA" id="ARBA00023033"/>
    </source>
</evidence>
<dbReference type="AlphaFoldDB" id="A0AAX3Y8W8"/>
<keyword evidence="1" id="KW-0560">Oxidoreductase</keyword>
<dbReference type="RefSeq" id="WP_269592739.1">
    <property type="nucleotide sequence ID" value="NZ_CP130953.1"/>
</dbReference>
<evidence type="ECO:0000259" key="3">
    <source>
        <dbReference type="Pfam" id="PF01494"/>
    </source>
</evidence>
<dbReference type="InterPro" id="IPR036188">
    <property type="entry name" value="FAD/NAD-bd_sf"/>
</dbReference>
<dbReference type="InterPro" id="IPR050493">
    <property type="entry name" value="FAD-dep_Monooxygenase_BioMet"/>
</dbReference>
<dbReference type="GO" id="GO:0071949">
    <property type="term" value="F:FAD binding"/>
    <property type="evidence" value="ECO:0007669"/>
    <property type="project" value="InterPro"/>
</dbReference>
<evidence type="ECO:0000256" key="1">
    <source>
        <dbReference type="ARBA" id="ARBA00023002"/>
    </source>
</evidence>
<dbReference type="Proteomes" id="UP001066327">
    <property type="component" value="Unassembled WGS sequence"/>
</dbReference>
<sequence>MSTSPRTRGRVAIIGAGPAGMAAALSVHQAGHDVVLLERYRQARPAGNILNLWPPPIKALGLLGVDISDLGAPCYSEFRSVDGHTRARVELPEDVIRDYGGGFIGLLRPELYERLLAALPPGVLQVNRGVESIEQDESGARLHMTDGTIEEADVVIGADGIDSLVRRTLWGDSPKREHNLHIFGGFVYADEIDVQRGLCVVSHNRKVQGSWTSIRHKGRNGFQWWVLEAHDADEEFAGDFHATATRLGADFPHPLPQLIAATDPADVQRWPIRDRKPLKQWSKGRVTVVGDAAHPTSPYAAYGAGMATEDGYFLGRRLAGVDLSDYQAVRQALELFEAPRKPHTARQSQQAYILGQMFHHAPAPLQYVRDLVLDRTPLLQKVVGESSPREILEQIDLIDQAERAFAALLG</sequence>
<proteinExistence type="predicted"/>
<dbReference type="SUPFAM" id="SSF51905">
    <property type="entry name" value="FAD/NAD(P)-binding domain"/>
    <property type="match status" value="1"/>
</dbReference>
<dbReference type="EMBL" id="JAPWIS010000039">
    <property type="protein sequence ID" value="MCZ4589988.1"/>
    <property type="molecule type" value="Genomic_DNA"/>
</dbReference>
<keyword evidence="2 5" id="KW-0503">Monooxygenase</keyword>